<evidence type="ECO:0000313" key="6">
    <source>
        <dbReference type="Proteomes" id="UP000642284"/>
    </source>
</evidence>
<dbReference type="InterPro" id="IPR039448">
    <property type="entry name" value="Beta_helix"/>
</dbReference>
<gene>
    <name evidence="5" type="ORF">H9Y04_43730</name>
</gene>
<dbReference type="Gene3D" id="2.60.120.260">
    <property type="entry name" value="Galactose-binding domain-like"/>
    <property type="match status" value="1"/>
</dbReference>
<accession>A0ABR7SXC2</accession>
<keyword evidence="6" id="KW-1185">Reference proteome</keyword>
<keyword evidence="1" id="KW-0378">Hydrolase</keyword>
<keyword evidence="2" id="KW-0732">Signal</keyword>
<dbReference type="RefSeq" id="WP_187819843.1">
    <property type="nucleotide sequence ID" value="NZ_JACTVJ010000042.1"/>
</dbReference>
<dbReference type="InterPro" id="IPR003305">
    <property type="entry name" value="CenC_carb-bd"/>
</dbReference>
<dbReference type="EMBL" id="JACTVJ010000042">
    <property type="protein sequence ID" value="MBC9719439.1"/>
    <property type="molecule type" value="Genomic_DNA"/>
</dbReference>
<dbReference type="SUPFAM" id="SSF51126">
    <property type="entry name" value="Pectin lyase-like"/>
    <property type="match status" value="2"/>
</dbReference>
<dbReference type="InterPro" id="IPR012334">
    <property type="entry name" value="Pectin_lyas_fold"/>
</dbReference>
<protein>
    <submittedName>
        <fullName evidence="5">Right-handed parallel beta-helix repeat-containing protein</fullName>
    </submittedName>
</protein>
<evidence type="ECO:0000256" key="2">
    <source>
        <dbReference type="SAM" id="SignalP"/>
    </source>
</evidence>
<dbReference type="InterPro" id="IPR011050">
    <property type="entry name" value="Pectin_lyase_fold/virulence"/>
</dbReference>
<dbReference type="Gene3D" id="2.160.20.10">
    <property type="entry name" value="Single-stranded right-handed beta-helix, Pectin lyase-like"/>
    <property type="match status" value="1"/>
</dbReference>
<evidence type="ECO:0000259" key="3">
    <source>
        <dbReference type="Pfam" id="PF02018"/>
    </source>
</evidence>
<name>A0ABR7SXC2_9ACTN</name>
<evidence type="ECO:0000259" key="4">
    <source>
        <dbReference type="Pfam" id="PF13229"/>
    </source>
</evidence>
<evidence type="ECO:0000256" key="1">
    <source>
        <dbReference type="ARBA" id="ARBA00022801"/>
    </source>
</evidence>
<reference evidence="5 6" key="1">
    <citation type="submission" date="2020-08" db="EMBL/GenBank/DDBJ databases">
        <title>Genemic of Streptomyces polyaspartic.</title>
        <authorList>
            <person name="Liu W."/>
        </authorList>
    </citation>
    <scope>NUCLEOTIDE SEQUENCE [LARGE SCALE GENOMIC DNA]</scope>
    <source>
        <strain evidence="5 6">TRM66268-LWL</strain>
    </source>
</reference>
<dbReference type="Pfam" id="PF02018">
    <property type="entry name" value="CBM_4_9"/>
    <property type="match status" value="1"/>
</dbReference>
<feature type="chain" id="PRO_5046344137" evidence="2">
    <location>
        <begin position="49"/>
        <end position="667"/>
    </location>
</feature>
<evidence type="ECO:0000313" key="5">
    <source>
        <dbReference type="EMBL" id="MBC9719439.1"/>
    </source>
</evidence>
<proteinExistence type="predicted"/>
<feature type="domain" description="CBM-cenC" evidence="3">
    <location>
        <begin position="537"/>
        <end position="646"/>
    </location>
</feature>
<comment type="caution">
    <text evidence="5">The sequence shown here is derived from an EMBL/GenBank/DDBJ whole genome shotgun (WGS) entry which is preliminary data.</text>
</comment>
<feature type="signal peptide" evidence="2">
    <location>
        <begin position="1"/>
        <end position="48"/>
    </location>
</feature>
<dbReference type="Proteomes" id="UP000642284">
    <property type="component" value="Unassembled WGS sequence"/>
</dbReference>
<dbReference type="Pfam" id="PF13229">
    <property type="entry name" value="Beta_helix"/>
    <property type="match status" value="1"/>
</dbReference>
<feature type="domain" description="Right handed beta helix" evidence="4">
    <location>
        <begin position="223"/>
        <end position="400"/>
    </location>
</feature>
<organism evidence="5 6">
    <name type="scientific">Streptomyces polyasparticus</name>
    <dbReference type="NCBI Taxonomy" id="2767826"/>
    <lineage>
        <taxon>Bacteria</taxon>
        <taxon>Bacillati</taxon>
        <taxon>Actinomycetota</taxon>
        <taxon>Actinomycetes</taxon>
        <taxon>Kitasatosporales</taxon>
        <taxon>Streptomycetaceae</taxon>
        <taxon>Streptomyces</taxon>
    </lineage>
</organism>
<sequence length="667" mass="69484">MLRTTVGSTARKAPPRTAAAFIRGVLRAATAAALTAGALVATAGAAQAANTAYYVDCSAATDGSGTQASPWNTLATVNARTFGPGDQILFKRGATCTGQLYPKGSGAAGSPIIVDAYGTGAQPKISGNGVPDAVYLYNQEYWELRNLDVSNTASTTAVRTGVRIVLNDFGTGDYYRIKNLNVHDVSGDLTKASVGISLDVYGTTTQTKFHDAILDGNTVRHVDRTGISNSTTWNCNPGWTGVCSGAGTANAFVPWTGIVFRNNTISDTGGDGLIMRNLDRGLAEHNTVYDAAQRSMENNAGLWTVAGDGDVIQNNEVYRVKRQPGTDDGMAFDADIAADSSVFQYNYSHDNEGGFMLFCGQCANATGGGSVVRYNLSQNDKSRFLYAVGQTSSQVYNNTVYLPAGSTTKIIEDGAGKTTKVALDSNIFYNLGTGGYSYENAAKAANYDWSNNTFYGHHPANEPTDPGKSTADPLFTNPGGGPGGYGLQASSPARGSGLVITNNGGKDYNGNPVPAVCRPDRGAFQSSSFTDSSCSPLLANGTFDSGASAPWTLSPNAAVTTAASHNGGRSLKLGAAPSTGEQTIAVLPNTTYIFTGWMKTGAATDTVELGVKNHGGSQLVAPTTSTTWVQKGLSFTTGPSTTTATVFCYHNIGGGSAYCDDLQVVRK</sequence>